<accession>A0A327QZ25</accession>
<organism evidence="2 3">
    <name type="scientific">Chitinophaga skermanii</name>
    <dbReference type="NCBI Taxonomy" id="331697"/>
    <lineage>
        <taxon>Bacteria</taxon>
        <taxon>Pseudomonadati</taxon>
        <taxon>Bacteroidota</taxon>
        <taxon>Chitinophagia</taxon>
        <taxon>Chitinophagales</taxon>
        <taxon>Chitinophagaceae</taxon>
        <taxon>Chitinophaga</taxon>
    </lineage>
</organism>
<dbReference type="SUPFAM" id="SSF48403">
    <property type="entry name" value="Ankyrin repeat"/>
    <property type="match status" value="1"/>
</dbReference>
<keyword evidence="3" id="KW-1185">Reference proteome</keyword>
<dbReference type="Pfam" id="PF10077">
    <property type="entry name" value="DUF2314"/>
    <property type="match status" value="1"/>
</dbReference>
<reference evidence="2 3" key="1">
    <citation type="submission" date="2018-06" db="EMBL/GenBank/DDBJ databases">
        <title>Genomic Encyclopedia of Archaeal and Bacterial Type Strains, Phase II (KMG-II): from individual species to whole genera.</title>
        <authorList>
            <person name="Goeker M."/>
        </authorList>
    </citation>
    <scope>NUCLEOTIDE SEQUENCE [LARGE SCALE GENOMIC DNA]</scope>
    <source>
        <strain evidence="2 3">DSM 23857</strain>
    </source>
</reference>
<dbReference type="InterPro" id="IPR018756">
    <property type="entry name" value="DUF2314"/>
</dbReference>
<dbReference type="RefSeq" id="WP_111596805.1">
    <property type="nucleotide sequence ID" value="NZ_QLLL01000002.1"/>
</dbReference>
<comment type="caution">
    <text evidence="2">The sequence shown here is derived from an EMBL/GenBank/DDBJ whole genome shotgun (WGS) entry which is preliminary data.</text>
</comment>
<gene>
    <name evidence="2" type="ORF">LX64_01337</name>
</gene>
<evidence type="ECO:0000313" key="3">
    <source>
        <dbReference type="Proteomes" id="UP000249547"/>
    </source>
</evidence>
<dbReference type="InterPro" id="IPR036770">
    <property type="entry name" value="Ankyrin_rpt-contain_sf"/>
</dbReference>
<evidence type="ECO:0000259" key="1">
    <source>
        <dbReference type="Pfam" id="PF10077"/>
    </source>
</evidence>
<dbReference type="Gene3D" id="1.25.40.20">
    <property type="entry name" value="Ankyrin repeat-containing domain"/>
    <property type="match status" value="1"/>
</dbReference>
<sequence length="252" mass="28721">MSEQPIFFASGTDPNMLAAFTKAQSTFKYFWRECSWEYRRIVPALDLACVKIAFSQSLPGRDEPVVEYIWMNEIDFNGDEISGVIVNQPNELTNIQNGDYVTVPLDRLCDWLFTTEGKSYGGYTIQYMRSLMEAADRSEHDDAWGIDFGDHHEIFVARGQKDDPNVLIEHPMSINMREKFVEFIQQYPNELTSTDDFGANLLHRETIAGNKTSVEAMVTAGADLQATTRSGKTALDYAKQLNWEHIIPLLEK</sequence>
<feature type="domain" description="DUF2314" evidence="1">
    <location>
        <begin position="13"/>
        <end position="148"/>
    </location>
</feature>
<dbReference type="AlphaFoldDB" id="A0A327QZ25"/>
<dbReference type="OrthoDB" id="6571369at2"/>
<proteinExistence type="predicted"/>
<dbReference type="Proteomes" id="UP000249547">
    <property type="component" value="Unassembled WGS sequence"/>
</dbReference>
<protein>
    <submittedName>
        <fullName evidence="2">Uncharacterized protein YegJ (DUF2314 family)</fullName>
    </submittedName>
</protein>
<dbReference type="EMBL" id="QLLL01000002">
    <property type="protein sequence ID" value="RAJ08683.1"/>
    <property type="molecule type" value="Genomic_DNA"/>
</dbReference>
<evidence type="ECO:0000313" key="2">
    <source>
        <dbReference type="EMBL" id="RAJ08683.1"/>
    </source>
</evidence>
<name>A0A327QZ25_9BACT</name>